<dbReference type="PROSITE" id="PS00101">
    <property type="entry name" value="HEXAPEP_TRANSFERASES"/>
    <property type="match status" value="1"/>
</dbReference>
<evidence type="ECO:0000256" key="1">
    <source>
        <dbReference type="ARBA" id="ARBA00007274"/>
    </source>
</evidence>
<dbReference type="InterPro" id="IPR011004">
    <property type="entry name" value="Trimer_LpxA-like_sf"/>
</dbReference>
<feature type="domain" description="Maltose/galactoside acetyltransferase" evidence="6">
    <location>
        <begin position="4"/>
        <end position="58"/>
    </location>
</feature>
<sequence length="190" mass="20984">MTEKEKMLQGMNYNSRDPELLAMYHKARRLMKQYNLLDSQLTDERQRILSEMLGSIQEGVWIETPFFCDYGENISIGSNTFVNTNCMFLDNNRITIGKNGLIAPYVQIYTASHPLKASDRIIKNEGGASYLTSAKPVTIGDNVWIGGNSIIFPGVTIGDNVTIGAGSGVNKNIPHNVLAVGNPCKVLKEL</sequence>
<gene>
    <name evidence="7" type="ORF">ACFOUT_11295</name>
</gene>
<evidence type="ECO:0000256" key="2">
    <source>
        <dbReference type="ARBA" id="ARBA00022679"/>
    </source>
</evidence>
<dbReference type="InterPro" id="IPR001451">
    <property type="entry name" value="Hexapep"/>
</dbReference>
<dbReference type="EC" id="2.3.1.-" evidence="5"/>
<comment type="caution">
    <text evidence="7">The sequence shown here is derived from an EMBL/GenBank/DDBJ whole genome shotgun (WGS) entry which is preliminary data.</text>
</comment>
<dbReference type="Proteomes" id="UP001595814">
    <property type="component" value="Unassembled WGS sequence"/>
</dbReference>
<accession>A0ABV8JQS7</accession>
<dbReference type="InterPro" id="IPR039369">
    <property type="entry name" value="LacA-like"/>
</dbReference>
<keyword evidence="8" id="KW-1185">Reference proteome</keyword>
<dbReference type="Pfam" id="PF14602">
    <property type="entry name" value="Hexapep_2"/>
    <property type="match status" value="1"/>
</dbReference>
<dbReference type="PANTHER" id="PTHR43017:SF1">
    <property type="entry name" value="ACETYLTRANSFERASE YJL218W-RELATED"/>
    <property type="match status" value="1"/>
</dbReference>
<evidence type="ECO:0000256" key="3">
    <source>
        <dbReference type="ARBA" id="ARBA00022737"/>
    </source>
</evidence>
<dbReference type="Gene3D" id="2.160.10.10">
    <property type="entry name" value="Hexapeptide repeat proteins"/>
    <property type="match status" value="1"/>
</dbReference>
<keyword evidence="3" id="KW-0677">Repeat</keyword>
<reference evidence="8" key="1">
    <citation type="journal article" date="2019" name="Int. J. Syst. Evol. Microbiol.">
        <title>The Global Catalogue of Microorganisms (GCM) 10K type strain sequencing project: providing services to taxonomists for standard genome sequencing and annotation.</title>
        <authorList>
            <consortium name="The Broad Institute Genomics Platform"/>
            <consortium name="The Broad Institute Genome Sequencing Center for Infectious Disease"/>
            <person name="Wu L."/>
            <person name="Ma J."/>
        </authorList>
    </citation>
    <scope>NUCLEOTIDE SEQUENCE [LARGE SCALE GENOMIC DNA]</scope>
    <source>
        <strain evidence="8">CECT 7477</strain>
    </source>
</reference>
<evidence type="ECO:0000313" key="7">
    <source>
        <dbReference type="EMBL" id="MFC4096461.1"/>
    </source>
</evidence>
<keyword evidence="4 5" id="KW-0012">Acyltransferase</keyword>
<evidence type="ECO:0000256" key="5">
    <source>
        <dbReference type="RuleBase" id="RU367021"/>
    </source>
</evidence>
<evidence type="ECO:0000313" key="8">
    <source>
        <dbReference type="Proteomes" id="UP001595814"/>
    </source>
</evidence>
<evidence type="ECO:0000256" key="4">
    <source>
        <dbReference type="ARBA" id="ARBA00023315"/>
    </source>
</evidence>
<comment type="similarity">
    <text evidence="1 5">Belongs to the transferase hexapeptide repeat family.</text>
</comment>
<dbReference type="InterPro" id="IPR018357">
    <property type="entry name" value="Hexapep_transf_CS"/>
</dbReference>
<keyword evidence="2 5" id="KW-0808">Transferase</keyword>
<dbReference type="CDD" id="cd03357">
    <property type="entry name" value="LbH_MAT_GAT"/>
    <property type="match status" value="1"/>
</dbReference>
<dbReference type="EMBL" id="JBHSAW010000008">
    <property type="protein sequence ID" value="MFC4096461.1"/>
    <property type="molecule type" value="Genomic_DNA"/>
</dbReference>
<dbReference type="SUPFAM" id="SSF51161">
    <property type="entry name" value="Trimeric LpxA-like enzymes"/>
    <property type="match status" value="1"/>
</dbReference>
<organism evidence="7 8">
    <name type="scientific">Euzebyella saccharophila</name>
    <dbReference type="NCBI Taxonomy" id="679664"/>
    <lineage>
        <taxon>Bacteria</taxon>
        <taxon>Pseudomonadati</taxon>
        <taxon>Bacteroidota</taxon>
        <taxon>Flavobacteriia</taxon>
        <taxon>Flavobacteriales</taxon>
        <taxon>Flavobacteriaceae</taxon>
        <taxon>Euzebyella</taxon>
    </lineage>
</organism>
<dbReference type="RefSeq" id="WP_192463522.1">
    <property type="nucleotide sequence ID" value="NZ_JACYFJ010000008.1"/>
</dbReference>
<evidence type="ECO:0000259" key="6">
    <source>
        <dbReference type="SMART" id="SM01266"/>
    </source>
</evidence>
<dbReference type="InterPro" id="IPR024688">
    <property type="entry name" value="Mac_dom"/>
</dbReference>
<dbReference type="PANTHER" id="PTHR43017">
    <property type="entry name" value="GALACTOSIDE O-ACETYLTRANSFERASE"/>
    <property type="match status" value="1"/>
</dbReference>
<protein>
    <recommendedName>
        <fullName evidence="5">Acetyltransferase</fullName>
        <ecNumber evidence="5">2.3.1.-</ecNumber>
    </recommendedName>
</protein>
<dbReference type="SMART" id="SM01266">
    <property type="entry name" value="Mac"/>
    <property type="match status" value="1"/>
</dbReference>
<dbReference type="GO" id="GO:0016746">
    <property type="term" value="F:acyltransferase activity"/>
    <property type="evidence" value="ECO:0007669"/>
    <property type="project" value="UniProtKB-KW"/>
</dbReference>
<dbReference type="Pfam" id="PF12464">
    <property type="entry name" value="Mac"/>
    <property type="match status" value="1"/>
</dbReference>
<proteinExistence type="inferred from homology"/>
<name>A0ABV8JQS7_9FLAO</name>